<dbReference type="CDD" id="cd04080">
    <property type="entry name" value="CBM6_cellulase-like"/>
    <property type="match status" value="2"/>
</dbReference>
<dbReference type="PANTHER" id="PTHR34002">
    <property type="entry name" value="BLR1656 PROTEIN"/>
    <property type="match status" value="1"/>
</dbReference>
<dbReference type="PROSITE" id="PS51175">
    <property type="entry name" value="CBM6"/>
    <property type="match status" value="2"/>
</dbReference>
<gene>
    <name evidence="3" type="ORF">CROST_024220</name>
</gene>
<dbReference type="PANTHER" id="PTHR34002:SF9">
    <property type="entry name" value="XYLOGLUCAN-SPECIFIC ENDO-BETA-1,4-GLUCANASE A"/>
    <property type="match status" value="1"/>
</dbReference>
<dbReference type="Gene3D" id="2.60.120.260">
    <property type="entry name" value="Galactose-binding domain-like"/>
    <property type="match status" value="2"/>
</dbReference>
<dbReference type="Pfam" id="PF03422">
    <property type="entry name" value="CBM_6"/>
    <property type="match status" value="2"/>
</dbReference>
<dbReference type="Proteomes" id="UP000190951">
    <property type="component" value="Chromosome"/>
</dbReference>
<reference evidence="3 4" key="1">
    <citation type="submission" date="2022-04" db="EMBL/GenBank/DDBJ databases">
        <title>Genome sequence of C. roseum typestrain.</title>
        <authorList>
            <person name="Poehlein A."/>
            <person name="Schoch T."/>
            <person name="Duerre P."/>
            <person name="Daniel R."/>
        </authorList>
    </citation>
    <scope>NUCLEOTIDE SEQUENCE [LARGE SCALE GENOMIC DNA]</scope>
    <source>
        <strain evidence="3 4">DSM 7320</strain>
    </source>
</reference>
<protein>
    <submittedName>
        <fullName evidence="3">Uncharacterized protein</fullName>
    </submittedName>
</protein>
<dbReference type="KEGG" id="crw:CROST_024220"/>
<proteinExistence type="inferred from homology"/>
<dbReference type="InterPro" id="IPR013320">
    <property type="entry name" value="ConA-like_dom_sf"/>
</dbReference>
<evidence type="ECO:0000256" key="2">
    <source>
        <dbReference type="ARBA" id="ARBA00022729"/>
    </source>
</evidence>
<dbReference type="GO" id="GO:0008810">
    <property type="term" value="F:cellulase activity"/>
    <property type="evidence" value="ECO:0007669"/>
    <property type="project" value="InterPro"/>
</dbReference>
<keyword evidence="4" id="KW-1185">Reference proteome</keyword>
<dbReference type="AlphaFoldDB" id="A0A1S8L4Y9"/>
<dbReference type="InterPro" id="IPR006584">
    <property type="entry name" value="Cellulose-bd_IV"/>
</dbReference>
<accession>A0A1S8L4Y9</accession>
<evidence type="ECO:0000313" key="4">
    <source>
        <dbReference type="Proteomes" id="UP000190951"/>
    </source>
</evidence>
<name>A0A1S8L4Y9_9CLOT</name>
<dbReference type="RefSeq" id="WP_077850628.1">
    <property type="nucleotide sequence ID" value="NZ_CP096983.1"/>
</dbReference>
<dbReference type="SUPFAM" id="SSF49899">
    <property type="entry name" value="Concanavalin A-like lectins/glucanases"/>
    <property type="match status" value="1"/>
</dbReference>
<evidence type="ECO:0000256" key="1">
    <source>
        <dbReference type="ARBA" id="ARBA00005519"/>
    </source>
</evidence>
<dbReference type="SMART" id="SM00606">
    <property type="entry name" value="CBD_IV"/>
    <property type="match status" value="2"/>
</dbReference>
<dbReference type="InterPro" id="IPR013319">
    <property type="entry name" value="GH11/12"/>
</dbReference>
<dbReference type="GO" id="GO:0000272">
    <property type="term" value="P:polysaccharide catabolic process"/>
    <property type="evidence" value="ECO:0007669"/>
    <property type="project" value="InterPro"/>
</dbReference>
<dbReference type="GO" id="GO:0030246">
    <property type="term" value="F:carbohydrate binding"/>
    <property type="evidence" value="ECO:0007669"/>
    <property type="project" value="InterPro"/>
</dbReference>
<dbReference type="InterPro" id="IPR008979">
    <property type="entry name" value="Galactose-bd-like_sf"/>
</dbReference>
<dbReference type="InterPro" id="IPR002594">
    <property type="entry name" value="GH12"/>
</dbReference>
<organism evidence="3 4">
    <name type="scientific">Clostridium felsineum</name>
    <dbReference type="NCBI Taxonomy" id="36839"/>
    <lineage>
        <taxon>Bacteria</taxon>
        <taxon>Bacillati</taxon>
        <taxon>Bacillota</taxon>
        <taxon>Clostridia</taxon>
        <taxon>Eubacteriales</taxon>
        <taxon>Clostridiaceae</taxon>
        <taxon>Clostridium</taxon>
    </lineage>
</organism>
<dbReference type="EMBL" id="CP096983">
    <property type="protein sequence ID" value="URZ11705.1"/>
    <property type="molecule type" value="Genomic_DNA"/>
</dbReference>
<evidence type="ECO:0000313" key="3">
    <source>
        <dbReference type="EMBL" id="URZ11705.1"/>
    </source>
</evidence>
<dbReference type="SUPFAM" id="SSF49785">
    <property type="entry name" value="Galactose-binding domain-like"/>
    <property type="match status" value="2"/>
</dbReference>
<sequence length="567" mass="61247">MKKKLLSLVLIFSMIISLVYCDFLPTNKTVKAMTSDPVVLRAENYSNMSGVQTETCSEGGKDVSYIDAGDWMSFYSVNLPVTGQYTVEYRVASLNGGGVISLEKSGGNPVYGTVNVPSTGGWQNWQTISQTVTLNAGSQDIGIGVPKGGYNIEWIKFTPVGDTPSPVTLRAENYSNMSGVQTETCSEGGKNVSYIDAGDWLAFYSVNLPVTGQYTVEYRVASLNGGGVISLEKYGGNPVYGTVNVPSTGGWQNWQTISQTVTLNAGSQDIGIGVPKGGYNIEWIKFTPTGSTPVTPPTEIWNNPAVGININGQQANGSVSTVKSSNWDTITTPYLPGMAIVNNLWGIGKNGTGSGSIFTEKVNNKDAFGWSWNMNSTNNNVVSYQEVGWGWSPNSGAWFNGAVPLHQISENKSYTVDFNLKRTNRSGAWDTAFDIWSYPQTQPTGGSGGFKGGYEIMVWLDHEVQGPWGSNPQDVYINGHHFKVYDNDGSSGWRVISYINQDAPINDATGFSLSNFWNDAATRYSSGTSSSVGLTKDHYINAIEFGSESCGGQGMLEVQNYNINIGQ</sequence>
<dbReference type="InterPro" id="IPR005084">
    <property type="entry name" value="CBM6"/>
</dbReference>
<comment type="similarity">
    <text evidence="1">Belongs to the glycosyl hydrolase 12 (cellulase H) family.</text>
</comment>
<keyword evidence="2" id="KW-0732">Signal</keyword>
<dbReference type="STRING" id="84029.CROST_25630"/>
<dbReference type="Gene3D" id="2.60.120.180">
    <property type="match status" value="1"/>
</dbReference>